<keyword evidence="4" id="KW-0808">Transferase</keyword>
<proteinExistence type="inferred from homology"/>
<keyword evidence="4" id="KW-0032">Aminotransferase</keyword>
<dbReference type="InterPro" id="IPR000653">
    <property type="entry name" value="DegT/StrS_aminotransferase"/>
</dbReference>
<comment type="similarity">
    <text evidence="3">Belongs to the DegT/DnrJ/EryC1 family.</text>
</comment>
<dbReference type="KEGG" id="bsol:FSW04_17375"/>
<dbReference type="CDD" id="cd00616">
    <property type="entry name" value="AHBA_syn"/>
    <property type="match status" value="1"/>
</dbReference>
<dbReference type="OrthoDB" id="5342089at2"/>
<dbReference type="SUPFAM" id="SSF53383">
    <property type="entry name" value="PLP-dependent transferases"/>
    <property type="match status" value="1"/>
</dbReference>
<dbReference type="RefSeq" id="WP_146921534.1">
    <property type="nucleotide sequence ID" value="NZ_CP042430.1"/>
</dbReference>
<dbReference type="InterPro" id="IPR015424">
    <property type="entry name" value="PyrdxlP-dep_Trfase"/>
</dbReference>
<dbReference type="AlphaFoldDB" id="A0A5B8U8B4"/>
<dbReference type="PIRSF" id="PIRSF000390">
    <property type="entry name" value="PLP_StrS"/>
    <property type="match status" value="1"/>
</dbReference>
<protein>
    <submittedName>
        <fullName evidence="4">DegT/DnrJ/EryC1/StrS family aminotransferase</fullName>
    </submittedName>
</protein>
<evidence type="ECO:0000313" key="5">
    <source>
        <dbReference type="Proteomes" id="UP000321805"/>
    </source>
</evidence>
<dbReference type="EMBL" id="CP042430">
    <property type="protein sequence ID" value="QEC49171.1"/>
    <property type="molecule type" value="Genomic_DNA"/>
</dbReference>
<sequence length="379" mass="40299">MSRPPTEVVPLAQPVIGEAEEQAVLEVLRSGQLSLGPRVPAFEERFAARVGAAQASAVSSGTTGLHLALRAAGVGAGQEVVTSPFSFVASANVAAYEGARPVFADIDPVTLNLDPQAAAAAVTERTAALLPVHIFGYPADLPAFEAMGLPVVEDACEALGARHHDGPAVGGRGNPAVFGFYANKQLTTGEGGMITMGADPALKARIDSERNQGRAPDMGWLDHDRLGFNYRLSDIACAIGLAQLDRLDDMLAGRARVAGWYREALAGLERERGLGLPCPDGARHAGEQRGWFVFVVQVPRGGPTRDEVMLALRDRGVQSKPYLPAIHLMSFYRETYGYREGQFPVCEDVAASSLALPFFPRMRADQVERVTAALADVLG</sequence>
<evidence type="ECO:0000313" key="4">
    <source>
        <dbReference type="EMBL" id="QEC49171.1"/>
    </source>
</evidence>
<dbReference type="GO" id="GO:0030170">
    <property type="term" value="F:pyridoxal phosphate binding"/>
    <property type="evidence" value="ECO:0007669"/>
    <property type="project" value="TreeGrafter"/>
</dbReference>
<dbReference type="InterPro" id="IPR015421">
    <property type="entry name" value="PyrdxlP-dep_Trfase_major"/>
</dbReference>
<dbReference type="Pfam" id="PF01041">
    <property type="entry name" value="DegT_DnrJ_EryC1"/>
    <property type="match status" value="1"/>
</dbReference>
<evidence type="ECO:0000256" key="2">
    <source>
        <dbReference type="PIRSR" id="PIRSR000390-2"/>
    </source>
</evidence>
<dbReference type="GO" id="GO:0000271">
    <property type="term" value="P:polysaccharide biosynthetic process"/>
    <property type="evidence" value="ECO:0007669"/>
    <property type="project" value="TreeGrafter"/>
</dbReference>
<reference evidence="4 5" key="1">
    <citation type="journal article" date="2018" name="J. Microbiol.">
        <title>Baekduia soli gen. nov., sp. nov., a novel bacterium isolated from the soil of Baekdu Mountain and proposal of a novel family name, Baekduiaceae fam. nov.</title>
        <authorList>
            <person name="An D.S."/>
            <person name="Siddiqi M.Z."/>
            <person name="Kim K.H."/>
            <person name="Yu H.S."/>
            <person name="Im W.T."/>
        </authorList>
    </citation>
    <scope>NUCLEOTIDE SEQUENCE [LARGE SCALE GENOMIC DNA]</scope>
    <source>
        <strain evidence="4 5">BR7-21</strain>
    </source>
</reference>
<evidence type="ECO:0000256" key="1">
    <source>
        <dbReference type="PIRSR" id="PIRSR000390-1"/>
    </source>
</evidence>
<accession>A0A5B8U8B4</accession>
<dbReference type="Gene3D" id="3.40.640.10">
    <property type="entry name" value="Type I PLP-dependent aspartate aminotransferase-like (Major domain)"/>
    <property type="match status" value="1"/>
</dbReference>
<organism evidence="4 5">
    <name type="scientific">Baekduia soli</name>
    <dbReference type="NCBI Taxonomy" id="496014"/>
    <lineage>
        <taxon>Bacteria</taxon>
        <taxon>Bacillati</taxon>
        <taxon>Actinomycetota</taxon>
        <taxon>Thermoleophilia</taxon>
        <taxon>Solirubrobacterales</taxon>
        <taxon>Baekduiaceae</taxon>
        <taxon>Baekduia</taxon>
    </lineage>
</organism>
<dbReference type="Proteomes" id="UP000321805">
    <property type="component" value="Chromosome"/>
</dbReference>
<name>A0A5B8U8B4_9ACTN</name>
<feature type="active site" description="Proton acceptor" evidence="1">
    <location>
        <position position="184"/>
    </location>
</feature>
<dbReference type="InterPro" id="IPR015422">
    <property type="entry name" value="PyrdxlP-dep_Trfase_small"/>
</dbReference>
<keyword evidence="5" id="KW-1185">Reference proteome</keyword>
<dbReference type="Gene3D" id="3.90.1150.10">
    <property type="entry name" value="Aspartate Aminotransferase, domain 1"/>
    <property type="match status" value="1"/>
</dbReference>
<dbReference type="PANTHER" id="PTHR30244">
    <property type="entry name" value="TRANSAMINASE"/>
    <property type="match status" value="1"/>
</dbReference>
<dbReference type="PANTHER" id="PTHR30244:SF39">
    <property type="entry name" value="BLR3650 PROTEIN"/>
    <property type="match status" value="1"/>
</dbReference>
<gene>
    <name evidence="4" type="ORF">FSW04_17375</name>
</gene>
<dbReference type="GO" id="GO:0008483">
    <property type="term" value="F:transaminase activity"/>
    <property type="evidence" value="ECO:0007669"/>
    <property type="project" value="UniProtKB-KW"/>
</dbReference>
<keyword evidence="2 3" id="KW-0663">Pyridoxal phosphate</keyword>
<evidence type="ECO:0000256" key="3">
    <source>
        <dbReference type="RuleBase" id="RU004508"/>
    </source>
</evidence>
<feature type="modified residue" description="N6-(pyridoxal phosphate)lysine" evidence="2">
    <location>
        <position position="184"/>
    </location>
</feature>